<feature type="transmembrane region" description="Helical" evidence="1">
    <location>
        <begin position="175"/>
        <end position="193"/>
    </location>
</feature>
<name>A0A1F5KJY2_9BACT</name>
<feature type="transmembrane region" description="Helical" evidence="1">
    <location>
        <begin position="120"/>
        <end position="138"/>
    </location>
</feature>
<accession>A0A1F5KJY2</accession>
<dbReference type="Pfam" id="PF00892">
    <property type="entry name" value="EamA"/>
    <property type="match status" value="2"/>
</dbReference>
<keyword evidence="1" id="KW-0472">Membrane</keyword>
<feature type="transmembrane region" description="Helical" evidence="1">
    <location>
        <begin position="242"/>
        <end position="259"/>
    </location>
</feature>
<dbReference type="Proteomes" id="UP000177328">
    <property type="component" value="Unassembled WGS sequence"/>
</dbReference>
<evidence type="ECO:0000313" key="4">
    <source>
        <dbReference type="Proteomes" id="UP000177328"/>
    </source>
</evidence>
<feature type="transmembrane region" description="Helical" evidence="1">
    <location>
        <begin position="150"/>
        <end position="169"/>
    </location>
</feature>
<dbReference type="PANTHER" id="PTHR22911">
    <property type="entry name" value="ACYL-MALONYL CONDENSING ENZYME-RELATED"/>
    <property type="match status" value="1"/>
</dbReference>
<feature type="transmembrane region" description="Helical" evidence="1">
    <location>
        <begin position="213"/>
        <end position="230"/>
    </location>
</feature>
<feature type="domain" description="EamA" evidence="2">
    <location>
        <begin position="147"/>
        <end position="283"/>
    </location>
</feature>
<feature type="transmembrane region" description="Helical" evidence="1">
    <location>
        <begin position="32"/>
        <end position="54"/>
    </location>
</feature>
<gene>
    <name evidence="3" type="ORF">A3D25_01225</name>
</gene>
<feature type="transmembrane region" description="Helical" evidence="1">
    <location>
        <begin position="66"/>
        <end position="84"/>
    </location>
</feature>
<proteinExistence type="predicted"/>
<keyword evidence="1" id="KW-1133">Transmembrane helix</keyword>
<dbReference type="SUPFAM" id="SSF103481">
    <property type="entry name" value="Multidrug resistance efflux transporter EmrE"/>
    <property type="match status" value="2"/>
</dbReference>
<comment type="caution">
    <text evidence="3">The sequence shown here is derived from an EMBL/GenBank/DDBJ whole genome shotgun (WGS) entry which is preliminary data.</text>
</comment>
<sequence length="283" mass="31187">MSWQVFMLLSVLFVSLSTILQRIILRENRSSPIAFSILFQLVVAGMVGLFGFLFTDMSLPNLIPMSPRLILLAVLYALASIFSFKALKETEASKYSILFTSRTIVAVVCSSIFLQQNLGLRQGVGALLILVSAVLVTIHQERFKLERGDIYTLIAAALAGIAVVNDKILVSSLPVYPFVTLAFLLPALLIVLARPKEVVHIKYFLGKRTLLKTLFFCSFFAAGAITYYTALQRTTNLPQATTINTTSVILTALLSIIFLKETSFLKRKLLGALLSFIGLILVS</sequence>
<protein>
    <recommendedName>
        <fullName evidence="2">EamA domain-containing protein</fullName>
    </recommendedName>
</protein>
<feature type="transmembrane region" description="Helical" evidence="1">
    <location>
        <begin position="6"/>
        <end position="25"/>
    </location>
</feature>
<reference evidence="3 4" key="1">
    <citation type="journal article" date="2016" name="Nat. Commun.">
        <title>Thousands of microbial genomes shed light on interconnected biogeochemical processes in an aquifer system.</title>
        <authorList>
            <person name="Anantharaman K."/>
            <person name="Brown C.T."/>
            <person name="Hug L.A."/>
            <person name="Sharon I."/>
            <person name="Castelle C.J."/>
            <person name="Probst A.J."/>
            <person name="Thomas B.C."/>
            <person name="Singh A."/>
            <person name="Wilkins M.J."/>
            <person name="Karaoz U."/>
            <person name="Brodie E.L."/>
            <person name="Williams K.H."/>
            <person name="Hubbard S.S."/>
            <person name="Banfield J.F."/>
        </authorList>
    </citation>
    <scope>NUCLEOTIDE SEQUENCE [LARGE SCALE GENOMIC DNA]</scope>
</reference>
<evidence type="ECO:0000256" key="1">
    <source>
        <dbReference type="SAM" id="Phobius"/>
    </source>
</evidence>
<feature type="transmembrane region" description="Helical" evidence="1">
    <location>
        <begin position="96"/>
        <end position="114"/>
    </location>
</feature>
<organism evidence="3 4">
    <name type="scientific">Candidatus Daviesbacteria bacterium RIFCSPHIGHO2_02_FULL_43_12</name>
    <dbReference type="NCBI Taxonomy" id="1797776"/>
    <lineage>
        <taxon>Bacteria</taxon>
        <taxon>Candidatus Daviesiibacteriota</taxon>
    </lineage>
</organism>
<dbReference type="EMBL" id="MFDD01000002">
    <property type="protein sequence ID" value="OGE41139.1"/>
    <property type="molecule type" value="Genomic_DNA"/>
</dbReference>
<dbReference type="InterPro" id="IPR000620">
    <property type="entry name" value="EamA_dom"/>
</dbReference>
<evidence type="ECO:0000259" key="2">
    <source>
        <dbReference type="Pfam" id="PF00892"/>
    </source>
</evidence>
<feature type="domain" description="EamA" evidence="2">
    <location>
        <begin position="2"/>
        <end position="137"/>
    </location>
</feature>
<keyword evidence="1" id="KW-0812">Transmembrane</keyword>
<dbReference type="AlphaFoldDB" id="A0A1F5KJY2"/>
<dbReference type="InterPro" id="IPR037185">
    <property type="entry name" value="EmrE-like"/>
</dbReference>
<evidence type="ECO:0000313" key="3">
    <source>
        <dbReference type="EMBL" id="OGE41139.1"/>
    </source>
</evidence>
<dbReference type="GO" id="GO:0016020">
    <property type="term" value="C:membrane"/>
    <property type="evidence" value="ECO:0007669"/>
    <property type="project" value="InterPro"/>
</dbReference>